<comment type="subcellular location">
    <subcellularLocation>
        <location evidence="1">Secreted</location>
    </subcellularLocation>
</comment>
<evidence type="ECO:0000256" key="5">
    <source>
        <dbReference type="ARBA" id="ARBA00023180"/>
    </source>
</evidence>
<reference evidence="6 7" key="1">
    <citation type="submission" date="2021-06" db="EMBL/GenBank/DDBJ databases">
        <authorList>
            <person name="Palmer J.M."/>
        </authorList>
    </citation>
    <scope>NUCLEOTIDE SEQUENCE [LARGE SCALE GENOMIC DNA]</scope>
    <source>
        <strain evidence="6 7">XC_2019</strain>
        <tissue evidence="6">Muscle</tissue>
    </source>
</reference>
<name>A0ABV0Q5P6_9TELE</name>
<dbReference type="Pfam" id="PF01093">
    <property type="entry name" value="Clusterin"/>
    <property type="match status" value="1"/>
</dbReference>
<evidence type="ECO:0000313" key="6">
    <source>
        <dbReference type="EMBL" id="MEQ2191115.1"/>
    </source>
</evidence>
<dbReference type="EMBL" id="JAHRIN010000458">
    <property type="protein sequence ID" value="MEQ2191115.1"/>
    <property type="molecule type" value="Genomic_DNA"/>
</dbReference>
<keyword evidence="5" id="KW-0325">Glycoprotein</keyword>
<feature type="non-terminal residue" evidence="6">
    <location>
        <position position="1"/>
    </location>
</feature>
<dbReference type="PANTHER" id="PTHR10970:SF2">
    <property type="entry name" value="CLUSTERIN-LIKE PROTEIN 1"/>
    <property type="match status" value="1"/>
</dbReference>
<accession>A0ABV0Q5P6</accession>
<dbReference type="PANTHER" id="PTHR10970">
    <property type="entry name" value="CLUSTERIN"/>
    <property type="match status" value="1"/>
</dbReference>
<keyword evidence="7" id="KW-1185">Reference proteome</keyword>
<comment type="caution">
    <text evidence="6">The sequence shown here is derived from an EMBL/GenBank/DDBJ whole genome shotgun (WGS) entry which is preliminary data.</text>
</comment>
<comment type="similarity">
    <text evidence="2">Belongs to the clusterin family.</text>
</comment>
<sequence length="78" mass="8971">CPSVRELHVELDEISQLLDVSKEQYEEILSIVQHHTDETVKWLSNMAAEFSWVAQAVSNSSAPQNIFRISMVRHKYNG</sequence>
<dbReference type="Proteomes" id="UP001434883">
    <property type="component" value="Unassembled WGS sequence"/>
</dbReference>
<evidence type="ECO:0000313" key="7">
    <source>
        <dbReference type="Proteomes" id="UP001434883"/>
    </source>
</evidence>
<protein>
    <submittedName>
        <fullName evidence="6">Uncharacterized protein</fullName>
    </submittedName>
</protein>
<keyword evidence="4" id="KW-1015">Disulfide bond</keyword>
<organism evidence="6 7">
    <name type="scientific">Xenoophorus captivus</name>
    <dbReference type="NCBI Taxonomy" id="1517983"/>
    <lineage>
        <taxon>Eukaryota</taxon>
        <taxon>Metazoa</taxon>
        <taxon>Chordata</taxon>
        <taxon>Craniata</taxon>
        <taxon>Vertebrata</taxon>
        <taxon>Euteleostomi</taxon>
        <taxon>Actinopterygii</taxon>
        <taxon>Neopterygii</taxon>
        <taxon>Teleostei</taxon>
        <taxon>Neoteleostei</taxon>
        <taxon>Acanthomorphata</taxon>
        <taxon>Ovalentaria</taxon>
        <taxon>Atherinomorphae</taxon>
        <taxon>Cyprinodontiformes</taxon>
        <taxon>Goodeidae</taxon>
        <taxon>Xenoophorus</taxon>
    </lineage>
</organism>
<evidence type="ECO:0000256" key="2">
    <source>
        <dbReference type="ARBA" id="ARBA00010069"/>
    </source>
</evidence>
<keyword evidence="3" id="KW-0964">Secreted</keyword>
<evidence type="ECO:0000256" key="4">
    <source>
        <dbReference type="ARBA" id="ARBA00023157"/>
    </source>
</evidence>
<proteinExistence type="inferred from homology"/>
<dbReference type="InterPro" id="IPR000753">
    <property type="entry name" value="Clusterin-like"/>
</dbReference>
<gene>
    <name evidence="6" type="ORF">XENOCAPTIV_021146</name>
</gene>
<evidence type="ECO:0000256" key="1">
    <source>
        <dbReference type="ARBA" id="ARBA00004613"/>
    </source>
</evidence>
<evidence type="ECO:0000256" key="3">
    <source>
        <dbReference type="ARBA" id="ARBA00022525"/>
    </source>
</evidence>